<dbReference type="EMBL" id="CAEZYR010000234">
    <property type="protein sequence ID" value="CAB4776298.1"/>
    <property type="molecule type" value="Genomic_DNA"/>
</dbReference>
<dbReference type="EMBL" id="CAFABA010000015">
    <property type="protein sequence ID" value="CAB4819297.1"/>
    <property type="molecule type" value="Genomic_DNA"/>
</dbReference>
<sequence>MTITPRIDTVLSTSRMASTAAPSAPSLSPRPIQRDAAIAAASVTRTSSRARLRSGTEVFVLIS</sequence>
<dbReference type="AlphaFoldDB" id="A0A6J6ZPP3"/>
<protein>
    <submittedName>
        <fullName evidence="2">Unannotated protein</fullName>
    </submittedName>
</protein>
<evidence type="ECO:0000313" key="1">
    <source>
        <dbReference type="EMBL" id="CAB4776298.1"/>
    </source>
</evidence>
<evidence type="ECO:0000313" key="2">
    <source>
        <dbReference type="EMBL" id="CAB4819297.1"/>
    </source>
</evidence>
<accession>A0A6J6ZPP3</accession>
<proteinExistence type="predicted"/>
<name>A0A6J6ZPP3_9ZZZZ</name>
<reference evidence="2" key="1">
    <citation type="submission" date="2020-05" db="EMBL/GenBank/DDBJ databases">
        <authorList>
            <person name="Chiriac C."/>
            <person name="Salcher M."/>
            <person name="Ghai R."/>
            <person name="Kavagutti S V."/>
        </authorList>
    </citation>
    <scope>NUCLEOTIDE SEQUENCE</scope>
</reference>
<organism evidence="2">
    <name type="scientific">freshwater metagenome</name>
    <dbReference type="NCBI Taxonomy" id="449393"/>
    <lineage>
        <taxon>unclassified sequences</taxon>
        <taxon>metagenomes</taxon>
        <taxon>ecological metagenomes</taxon>
    </lineage>
</organism>
<gene>
    <name evidence="1" type="ORF">UFOPK2754_03390</name>
    <name evidence="2" type="ORF">UFOPK3139_00598</name>
</gene>